<dbReference type="OrthoDB" id="2982757at2759"/>
<evidence type="ECO:0000313" key="2">
    <source>
        <dbReference type="Proteomes" id="UP000027265"/>
    </source>
</evidence>
<dbReference type="Proteomes" id="UP000027265">
    <property type="component" value="Unassembled WGS sequence"/>
</dbReference>
<dbReference type="InParanoid" id="A0A067Q097"/>
<accession>A0A067Q097</accession>
<dbReference type="PANTHER" id="PTHR38926">
    <property type="entry name" value="F-BOX DOMAIN CONTAINING PROTEIN, EXPRESSED"/>
    <property type="match status" value="1"/>
</dbReference>
<sequence length="436" mass="49267">MSPLGILPFELWSDIFLHCQSIHEVSMTDLTLVCRAWLDVIEQTPELWTNVSLTWKENLTNIPRLQKRLTLSRDLSLTVRIANTLLVMDSEEIRPAILLLKGHVHRMKTLDIVHNYDAQLNYICDILASSPAPRLERVTLAIPDPPLASSRIILSQDSFQSSPRLKEVVFPLHFFPVPTARLLTTLTSLRFTKSSYTYDSNPSRRPNYGHDDLVTLHGILQSCPLLEHFQHSCRHTHPSSVYQPRVLPRITLPYLLSIDVTSPSIGADIVKCIHAPALRSLRIDGSGCPDRFRPEQDGILPRLAEGSPLLQTISLIRISWPRLSYVVLSQRFPNLQHLIFHGCDLSDDIFTNTSIPNWPLLTRLELIEANQVSPNALIEFLRGKSSSSLAEVVIDRCSKFSHKSCLRVSRLVPILIPASKYVSGDFLRLDNRPVAA</sequence>
<proteinExistence type="predicted"/>
<dbReference type="InterPro" id="IPR032675">
    <property type="entry name" value="LRR_dom_sf"/>
</dbReference>
<dbReference type="HOGENOM" id="CLU_608558_0_0_1"/>
<organism evidence="1 2">
    <name type="scientific">Jaapia argillacea MUCL 33604</name>
    <dbReference type="NCBI Taxonomy" id="933084"/>
    <lineage>
        <taxon>Eukaryota</taxon>
        <taxon>Fungi</taxon>
        <taxon>Dikarya</taxon>
        <taxon>Basidiomycota</taxon>
        <taxon>Agaricomycotina</taxon>
        <taxon>Agaricomycetes</taxon>
        <taxon>Agaricomycetidae</taxon>
        <taxon>Jaapiales</taxon>
        <taxon>Jaapiaceae</taxon>
        <taxon>Jaapia</taxon>
    </lineage>
</organism>
<protein>
    <submittedName>
        <fullName evidence="1">Uncharacterized protein</fullName>
    </submittedName>
</protein>
<name>A0A067Q097_9AGAM</name>
<keyword evidence="2" id="KW-1185">Reference proteome</keyword>
<dbReference type="SUPFAM" id="SSF52047">
    <property type="entry name" value="RNI-like"/>
    <property type="match status" value="1"/>
</dbReference>
<reference evidence="2" key="1">
    <citation type="journal article" date="2014" name="Proc. Natl. Acad. Sci. U.S.A.">
        <title>Extensive sampling of basidiomycete genomes demonstrates inadequacy of the white-rot/brown-rot paradigm for wood decay fungi.</title>
        <authorList>
            <person name="Riley R."/>
            <person name="Salamov A.A."/>
            <person name="Brown D.W."/>
            <person name="Nagy L.G."/>
            <person name="Floudas D."/>
            <person name="Held B.W."/>
            <person name="Levasseur A."/>
            <person name="Lombard V."/>
            <person name="Morin E."/>
            <person name="Otillar R."/>
            <person name="Lindquist E.A."/>
            <person name="Sun H."/>
            <person name="LaButti K.M."/>
            <person name="Schmutz J."/>
            <person name="Jabbour D."/>
            <person name="Luo H."/>
            <person name="Baker S.E."/>
            <person name="Pisabarro A.G."/>
            <person name="Walton J.D."/>
            <person name="Blanchette R.A."/>
            <person name="Henrissat B."/>
            <person name="Martin F."/>
            <person name="Cullen D."/>
            <person name="Hibbett D.S."/>
            <person name="Grigoriev I.V."/>
        </authorList>
    </citation>
    <scope>NUCLEOTIDE SEQUENCE [LARGE SCALE GENOMIC DNA]</scope>
    <source>
        <strain evidence="2">MUCL 33604</strain>
    </source>
</reference>
<dbReference type="PANTHER" id="PTHR38926:SF72">
    <property type="entry name" value="IM:7136021-RELATED"/>
    <property type="match status" value="1"/>
</dbReference>
<evidence type="ECO:0000313" key="1">
    <source>
        <dbReference type="EMBL" id="KDQ60394.1"/>
    </source>
</evidence>
<dbReference type="AlphaFoldDB" id="A0A067Q097"/>
<dbReference type="Gene3D" id="3.80.10.10">
    <property type="entry name" value="Ribonuclease Inhibitor"/>
    <property type="match status" value="1"/>
</dbReference>
<gene>
    <name evidence="1" type="ORF">JAAARDRAFT_32791</name>
</gene>
<dbReference type="EMBL" id="KL197714">
    <property type="protein sequence ID" value="KDQ60394.1"/>
    <property type="molecule type" value="Genomic_DNA"/>
</dbReference>